<dbReference type="KEGG" id="svt:SVTN_37255"/>
<name>A0A0B5IL34_9ACTN</name>
<dbReference type="HOGENOM" id="CLU_2620701_0_0_11"/>
<protein>
    <submittedName>
        <fullName evidence="2">Uncharacterized protein</fullName>
    </submittedName>
</protein>
<dbReference type="AlphaFoldDB" id="A0A0B5IL34"/>
<dbReference type="RefSeq" id="WP_041133030.1">
    <property type="nucleotide sequence ID" value="NZ_CP010407.1"/>
</dbReference>
<dbReference type="EMBL" id="CP010407">
    <property type="protein sequence ID" value="AJF69109.1"/>
    <property type="molecule type" value="Genomic_DNA"/>
</dbReference>
<accession>A0A0B5IL34</accession>
<organism evidence="2 3">
    <name type="scientific">Streptomyces vietnamensis</name>
    <dbReference type="NCBI Taxonomy" id="362257"/>
    <lineage>
        <taxon>Bacteria</taxon>
        <taxon>Bacillati</taxon>
        <taxon>Actinomycetota</taxon>
        <taxon>Actinomycetes</taxon>
        <taxon>Kitasatosporales</taxon>
        <taxon>Streptomycetaceae</taxon>
        <taxon>Streptomyces</taxon>
    </lineage>
</organism>
<proteinExistence type="predicted"/>
<feature type="compositionally biased region" description="Basic and acidic residues" evidence="1">
    <location>
        <begin position="24"/>
        <end position="42"/>
    </location>
</feature>
<evidence type="ECO:0000313" key="3">
    <source>
        <dbReference type="Proteomes" id="UP000031774"/>
    </source>
</evidence>
<gene>
    <name evidence="2" type="ORF">SVTN_37255</name>
</gene>
<reference evidence="2 3" key="1">
    <citation type="submission" date="2014-12" db="EMBL/GenBank/DDBJ databases">
        <title>Complete genome sequence of Streptomyces vietnamensis strain GIMV4.0001, a genetic manipulable producer of the benzoisochromanequinone antibiotic granaticin.</title>
        <authorList>
            <person name="Deng M.R."/>
            <person name="Guo J."/>
            <person name="Ma L.Y."/>
            <person name="Feng G.D."/>
            <person name="Mo C.Y."/>
            <person name="Zhu H.H."/>
        </authorList>
    </citation>
    <scope>NUCLEOTIDE SEQUENCE [LARGE SCALE GENOMIC DNA]</scope>
    <source>
        <strain evidence="3">GIMV4.0001</strain>
    </source>
</reference>
<feature type="region of interest" description="Disordered" evidence="1">
    <location>
        <begin position="1"/>
        <end position="64"/>
    </location>
</feature>
<dbReference type="Proteomes" id="UP000031774">
    <property type="component" value="Chromosome"/>
</dbReference>
<keyword evidence="3" id="KW-1185">Reference proteome</keyword>
<evidence type="ECO:0000313" key="2">
    <source>
        <dbReference type="EMBL" id="AJF69109.1"/>
    </source>
</evidence>
<sequence>MVNNGEEPGAMGGGASGRTSAPADTRDDRTAHHRMRVADGRAPHGGPRSDATLCAHTDDGTLGNARELHAEQQARRSA</sequence>
<evidence type="ECO:0000256" key="1">
    <source>
        <dbReference type="SAM" id="MobiDB-lite"/>
    </source>
</evidence>